<dbReference type="GO" id="GO:0005886">
    <property type="term" value="C:plasma membrane"/>
    <property type="evidence" value="ECO:0007669"/>
    <property type="project" value="UniProtKB-SubCell"/>
</dbReference>
<protein>
    <recommendedName>
        <fullName evidence="6">Probable membrane transporter protein</fullName>
    </recommendedName>
</protein>
<name>A0A255H2W1_9ACTN</name>
<dbReference type="EMBL" id="NMVQ01000012">
    <property type="protein sequence ID" value="OYO21909.1"/>
    <property type="molecule type" value="Genomic_DNA"/>
</dbReference>
<keyword evidence="8" id="KW-1185">Reference proteome</keyword>
<dbReference type="PANTHER" id="PTHR43701">
    <property type="entry name" value="MEMBRANE TRANSPORTER PROTEIN MJ0441-RELATED"/>
    <property type="match status" value="1"/>
</dbReference>
<dbReference type="RefSeq" id="WP_094363653.1">
    <property type="nucleotide sequence ID" value="NZ_NMVQ01000012.1"/>
</dbReference>
<keyword evidence="4 6" id="KW-1133">Transmembrane helix</keyword>
<evidence type="ECO:0000256" key="5">
    <source>
        <dbReference type="ARBA" id="ARBA00023136"/>
    </source>
</evidence>
<dbReference type="AlphaFoldDB" id="A0A255H2W1"/>
<gene>
    <name evidence="7" type="ORF">CGZ93_08175</name>
</gene>
<feature type="transmembrane region" description="Helical" evidence="6">
    <location>
        <begin position="201"/>
        <end position="226"/>
    </location>
</feature>
<proteinExistence type="inferred from homology"/>
<dbReference type="Proteomes" id="UP000216311">
    <property type="component" value="Unassembled WGS sequence"/>
</dbReference>
<evidence type="ECO:0000256" key="4">
    <source>
        <dbReference type="ARBA" id="ARBA00022989"/>
    </source>
</evidence>
<evidence type="ECO:0000256" key="2">
    <source>
        <dbReference type="ARBA" id="ARBA00009142"/>
    </source>
</evidence>
<feature type="transmembrane region" description="Helical" evidence="6">
    <location>
        <begin position="233"/>
        <end position="251"/>
    </location>
</feature>
<evidence type="ECO:0000313" key="7">
    <source>
        <dbReference type="EMBL" id="OYO21909.1"/>
    </source>
</evidence>
<comment type="similarity">
    <text evidence="2 6">Belongs to the 4-toluene sulfonate uptake permease (TSUP) (TC 2.A.102) family.</text>
</comment>
<dbReference type="OrthoDB" id="45564at2"/>
<keyword evidence="5 6" id="KW-0472">Membrane</keyword>
<feature type="transmembrane region" description="Helical" evidence="6">
    <location>
        <begin position="98"/>
        <end position="116"/>
    </location>
</feature>
<evidence type="ECO:0000256" key="6">
    <source>
        <dbReference type="RuleBase" id="RU363041"/>
    </source>
</evidence>
<dbReference type="PANTHER" id="PTHR43701:SF12">
    <property type="entry name" value="MEMBRANE TRANSPORTER PROTEIN YTNM-RELATED"/>
    <property type="match status" value="1"/>
</dbReference>
<keyword evidence="3 6" id="KW-0812">Transmembrane</keyword>
<feature type="transmembrane region" description="Helical" evidence="6">
    <location>
        <begin position="137"/>
        <end position="156"/>
    </location>
</feature>
<feature type="transmembrane region" description="Helical" evidence="6">
    <location>
        <begin position="72"/>
        <end position="92"/>
    </location>
</feature>
<evidence type="ECO:0000256" key="1">
    <source>
        <dbReference type="ARBA" id="ARBA00004141"/>
    </source>
</evidence>
<dbReference type="InterPro" id="IPR051598">
    <property type="entry name" value="TSUP/Inactive_protease-like"/>
</dbReference>
<feature type="transmembrane region" description="Helical" evidence="6">
    <location>
        <begin position="263"/>
        <end position="281"/>
    </location>
</feature>
<dbReference type="Pfam" id="PF01925">
    <property type="entry name" value="TauE"/>
    <property type="match status" value="1"/>
</dbReference>
<evidence type="ECO:0000256" key="3">
    <source>
        <dbReference type="ARBA" id="ARBA00022692"/>
    </source>
</evidence>
<organism evidence="7 8">
    <name type="scientific">Enemella dayhoffiae</name>
    <dbReference type="NCBI Taxonomy" id="2016507"/>
    <lineage>
        <taxon>Bacteria</taxon>
        <taxon>Bacillati</taxon>
        <taxon>Actinomycetota</taxon>
        <taxon>Actinomycetes</taxon>
        <taxon>Propionibacteriales</taxon>
        <taxon>Propionibacteriaceae</taxon>
        <taxon>Enemella</taxon>
    </lineage>
</organism>
<comment type="caution">
    <text evidence="7">The sequence shown here is derived from an EMBL/GenBank/DDBJ whole genome shotgun (WGS) entry which is preliminary data.</text>
</comment>
<dbReference type="InterPro" id="IPR002781">
    <property type="entry name" value="TM_pro_TauE-like"/>
</dbReference>
<sequence length="303" mass="30719">MKKLLILALVGLGAQLIDGALGMGYGVTSTTLLLLAGLSPAAASASVHLAEMGTNVASGLAHHKLGNTDWRLVLRLGVPGAIGAFLGATVLANLSTEGATPVMAVILGLLGLYILIRFALRPPRESRARVSPHRKKFLVPLGLVGGFVDATGGGGWGPVTTTSLLSAGRTAPRTVVGSVDTSEFLVSAAASLGFLIGLGTAGIHFAFVGALLVGGLLAAPLAAWLVSRLPARVLGTAVGGLILLTNLRTLLKGFGVTGTPTTVAYLVVSVLWVVAVVIAIGRHRRNPAAADDTQPELARTTAS</sequence>
<feature type="transmembrane region" description="Helical" evidence="6">
    <location>
        <begin position="32"/>
        <end position="51"/>
    </location>
</feature>
<reference evidence="7 8" key="1">
    <citation type="submission" date="2017-07" db="EMBL/GenBank/DDBJ databases">
        <title>Draft whole genome sequences of clinical Proprionibacteriaceae strains.</title>
        <authorList>
            <person name="Bernier A.-M."/>
            <person name="Bernard K."/>
            <person name="Domingo M.-C."/>
        </authorList>
    </citation>
    <scope>NUCLEOTIDE SEQUENCE [LARGE SCALE GENOMIC DNA]</scope>
    <source>
        <strain evidence="7 8">NML 130396</strain>
    </source>
</reference>
<evidence type="ECO:0000313" key="8">
    <source>
        <dbReference type="Proteomes" id="UP000216311"/>
    </source>
</evidence>
<keyword evidence="6" id="KW-1003">Cell membrane</keyword>
<accession>A0A255H2W1</accession>
<comment type="subcellular location">
    <subcellularLocation>
        <location evidence="6">Cell membrane</location>
        <topology evidence="6">Multi-pass membrane protein</topology>
    </subcellularLocation>
    <subcellularLocation>
        <location evidence="1">Membrane</location>
        <topology evidence="1">Multi-pass membrane protein</topology>
    </subcellularLocation>
</comment>